<keyword evidence="14" id="KW-1185">Reference proteome</keyword>
<keyword evidence="4" id="KW-0808">Transferase</keyword>
<proteinExistence type="inferred from homology"/>
<evidence type="ECO:0000256" key="9">
    <source>
        <dbReference type="ARBA" id="ARBA00049308"/>
    </source>
</evidence>
<dbReference type="PROSITE" id="PS00108">
    <property type="entry name" value="PROTEIN_KINASE_ST"/>
    <property type="match status" value="1"/>
</dbReference>
<comment type="similarity">
    <text evidence="1">Belongs to the protein kinase superfamily. CMGC Ser/Thr protein kinase family. MNB/DYRK subfamily.</text>
</comment>
<comment type="caution">
    <text evidence="13">The sequence shown here is derived from an EMBL/GenBank/DDBJ whole genome shotgun (WGS) entry which is preliminary data.</text>
</comment>
<keyword evidence="3" id="KW-0723">Serine/threonine-protein kinase</keyword>
<accession>A0A1W0WXR0</accession>
<evidence type="ECO:0000313" key="14">
    <source>
        <dbReference type="Proteomes" id="UP000192578"/>
    </source>
</evidence>
<dbReference type="SUPFAM" id="SSF56112">
    <property type="entry name" value="Protein kinase-like (PK-like)"/>
    <property type="match status" value="1"/>
</dbReference>
<evidence type="ECO:0000256" key="3">
    <source>
        <dbReference type="ARBA" id="ARBA00022527"/>
    </source>
</evidence>
<reference evidence="14" key="1">
    <citation type="submission" date="2017-01" db="EMBL/GenBank/DDBJ databases">
        <title>Comparative genomics of anhydrobiosis in the tardigrade Hypsibius dujardini.</title>
        <authorList>
            <person name="Yoshida Y."/>
            <person name="Koutsovoulos G."/>
            <person name="Laetsch D."/>
            <person name="Stevens L."/>
            <person name="Kumar S."/>
            <person name="Horikawa D."/>
            <person name="Ishino K."/>
            <person name="Komine S."/>
            <person name="Tomita M."/>
            <person name="Blaxter M."/>
            <person name="Arakawa K."/>
        </authorList>
    </citation>
    <scope>NUCLEOTIDE SEQUENCE [LARGE SCALE GENOMIC DNA]</scope>
    <source>
        <strain evidence="14">Z151</strain>
    </source>
</reference>
<dbReference type="InterPro" id="IPR044131">
    <property type="entry name" value="PKc_DYR1A/1B"/>
</dbReference>
<evidence type="ECO:0000256" key="6">
    <source>
        <dbReference type="ARBA" id="ARBA00022777"/>
    </source>
</evidence>
<evidence type="ECO:0000256" key="7">
    <source>
        <dbReference type="ARBA" id="ARBA00022840"/>
    </source>
</evidence>
<dbReference type="OrthoDB" id="9332038at2759"/>
<gene>
    <name evidence="13" type="ORF">BV898_05994</name>
</gene>
<evidence type="ECO:0000259" key="12">
    <source>
        <dbReference type="PROSITE" id="PS50011"/>
    </source>
</evidence>
<feature type="binding site" evidence="11">
    <location>
        <position position="437"/>
    </location>
    <ligand>
        <name>ATP</name>
        <dbReference type="ChEBI" id="CHEBI:30616"/>
    </ligand>
</feature>
<evidence type="ECO:0000256" key="1">
    <source>
        <dbReference type="ARBA" id="ARBA00008867"/>
    </source>
</evidence>
<keyword evidence="6 13" id="KW-0418">Kinase</keyword>
<comment type="catalytic activity">
    <reaction evidence="8">
        <text>L-seryl-[protein] + ATP = O-phospho-L-seryl-[protein] + ADP + H(+)</text>
        <dbReference type="Rhea" id="RHEA:17989"/>
        <dbReference type="Rhea" id="RHEA-COMP:9863"/>
        <dbReference type="Rhea" id="RHEA-COMP:11604"/>
        <dbReference type="ChEBI" id="CHEBI:15378"/>
        <dbReference type="ChEBI" id="CHEBI:29999"/>
        <dbReference type="ChEBI" id="CHEBI:30616"/>
        <dbReference type="ChEBI" id="CHEBI:83421"/>
        <dbReference type="ChEBI" id="CHEBI:456216"/>
        <dbReference type="EC" id="2.7.12.1"/>
    </reaction>
</comment>
<evidence type="ECO:0000256" key="4">
    <source>
        <dbReference type="ARBA" id="ARBA00022679"/>
    </source>
</evidence>
<dbReference type="Gene3D" id="1.10.510.10">
    <property type="entry name" value="Transferase(Phosphotransferase) domain 1"/>
    <property type="match status" value="1"/>
</dbReference>
<sequence length="809" mass="88491">MKSSEEPSMVTSAKIHLTSPRTPSFSMDPQLCMPTFSHPPASFTLYDPQSMLFPTATQAQHPVLDWNLANMTNGSGKAAGPLVMGLTTPLTSMMPGPPGGIAVSAPATAHLTSGFLPNASQQPLAIFQTVLSVQPVVSHAGSEGCLNGGGLASATNPFAQLLVPMTTAPDPVQSAGVMPYIESLGMMPEAVIFGEHLRDGGGMSVPVGDRQTDIVSVSVPVPVAAPPFVRSVNNPLRKLSYDLIKTYKQINEIYYTQKRKRAQTVPLSKPESSIKTTLPSSLGSSSLVVDVNGTSTGHHHLLTQSLMTASTGNVAAGNNKIGLAFDPLLGSLQGPPPQQHPHLAAVFPTAPPESAHNSLNSSQINLSSLPLLAEEKPPLTRKILVNGGFDDANHDYIICVGERFVERYEVHGLIGKGSFGQVVKAFDHVEQTFVAIKIIKNKKPFLLQAQVEVKLLDIMKRHEGDLKFGIVSMKTDFMWRNHLCLVFELLSYNLYDLLRKSNFRGVSLNLTRKFGQQLLTSLMFLSTREMQIIHCDLKPENILLCNPKKSVIKIIDFGSSCQMGQQFYNYIQSRFYRAPEVLLNLPYDLAIDMWALGCILVEMHTGEPLFCGSDEIDQMNKIIEVLGMPPERMLDQSKKLHKFFAVNETGYVPIPKAGKKYFAPGMRMFDKVIGVETGGPGGRRLHEPGHSHLDYIKFRDLILKMLRFEPSQRLTPAEALSHSFFRKPDEMSASVFAGQGMFPGSERRPSAPPPSTDAARIQLDWMSLFDGEEAPCDVDLSVIGSCLKGNRIQKCRMSGAGGMSLLLWI</sequence>
<dbReference type="GO" id="GO:0005524">
    <property type="term" value="F:ATP binding"/>
    <property type="evidence" value="ECO:0007669"/>
    <property type="project" value="UniProtKB-UniRule"/>
</dbReference>
<dbReference type="AlphaFoldDB" id="A0A1W0WXR0"/>
<dbReference type="Gene3D" id="3.30.200.20">
    <property type="entry name" value="Phosphorylase Kinase, domain 1"/>
    <property type="match status" value="1"/>
</dbReference>
<dbReference type="PANTHER" id="PTHR24058">
    <property type="entry name" value="DUAL SPECIFICITY PROTEIN KINASE"/>
    <property type="match status" value="1"/>
</dbReference>
<comment type="catalytic activity">
    <reaction evidence="10">
        <text>L-tyrosyl-[protein] + ATP = O-phospho-L-tyrosyl-[protein] + ADP + H(+)</text>
        <dbReference type="Rhea" id="RHEA:10596"/>
        <dbReference type="Rhea" id="RHEA-COMP:10136"/>
        <dbReference type="Rhea" id="RHEA-COMP:20101"/>
        <dbReference type="ChEBI" id="CHEBI:15378"/>
        <dbReference type="ChEBI" id="CHEBI:30616"/>
        <dbReference type="ChEBI" id="CHEBI:46858"/>
        <dbReference type="ChEBI" id="CHEBI:61978"/>
        <dbReference type="ChEBI" id="CHEBI:456216"/>
        <dbReference type="EC" id="2.7.12.1"/>
    </reaction>
</comment>
<dbReference type="InterPro" id="IPR000719">
    <property type="entry name" value="Prot_kinase_dom"/>
</dbReference>
<dbReference type="GO" id="GO:0004712">
    <property type="term" value="F:protein serine/threonine/tyrosine kinase activity"/>
    <property type="evidence" value="ECO:0007669"/>
    <property type="project" value="UniProtKB-EC"/>
</dbReference>
<evidence type="ECO:0000256" key="10">
    <source>
        <dbReference type="ARBA" id="ARBA00051680"/>
    </source>
</evidence>
<dbReference type="InterPro" id="IPR050494">
    <property type="entry name" value="Ser_Thr_dual-spec_kinase"/>
</dbReference>
<dbReference type="PROSITE" id="PS50011">
    <property type="entry name" value="PROTEIN_KINASE_DOM"/>
    <property type="match status" value="1"/>
</dbReference>
<dbReference type="SMART" id="SM00220">
    <property type="entry name" value="S_TKc"/>
    <property type="match status" value="1"/>
</dbReference>
<feature type="domain" description="Protein kinase" evidence="12">
    <location>
        <begin position="408"/>
        <end position="725"/>
    </location>
</feature>
<dbReference type="CDD" id="cd14226">
    <property type="entry name" value="PKc_DYRK1"/>
    <property type="match status" value="1"/>
</dbReference>
<evidence type="ECO:0000256" key="5">
    <source>
        <dbReference type="ARBA" id="ARBA00022741"/>
    </source>
</evidence>
<organism evidence="13 14">
    <name type="scientific">Hypsibius exemplaris</name>
    <name type="common">Freshwater tardigrade</name>
    <dbReference type="NCBI Taxonomy" id="2072580"/>
    <lineage>
        <taxon>Eukaryota</taxon>
        <taxon>Metazoa</taxon>
        <taxon>Ecdysozoa</taxon>
        <taxon>Tardigrada</taxon>
        <taxon>Eutardigrada</taxon>
        <taxon>Parachela</taxon>
        <taxon>Hypsibioidea</taxon>
        <taxon>Hypsibiidae</taxon>
        <taxon>Hypsibius</taxon>
    </lineage>
</organism>
<dbReference type="GO" id="GO:0004674">
    <property type="term" value="F:protein serine/threonine kinase activity"/>
    <property type="evidence" value="ECO:0007669"/>
    <property type="project" value="UniProtKB-KW"/>
</dbReference>
<dbReference type="EMBL" id="MTYJ01000034">
    <property type="protein sequence ID" value="OQV19990.1"/>
    <property type="molecule type" value="Genomic_DNA"/>
</dbReference>
<name>A0A1W0WXR0_HYPEX</name>
<dbReference type="InterPro" id="IPR011009">
    <property type="entry name" value="Kinase-like_dom_sf"/>
</dbReference>
<dbReference type="InterPro" id="IPR008271">
    <property type="entry name" value="Ser/Thr_kinase_AS"/>
</dbReference>
<evidence type="ECO:0000313" key="13">
    <source>
        <dbReference type="EMBL" id="OQV19990.1"/>
    </source>
</evidence>
<dbReference type="PROSITE" id="PS00107">
    <property type="entry name" value="PROTEIN_KINASE_ATP"/>
    <property type="match status" value="1"/>
</dbReference>
<evidence type="ECO:0000256" key="2">
    <source>
        <dbReference type="ARBA" id="ARBA00013203"/>
    </source>
</evidence>
<dbReference type="EC" id="2.7.12.1" evidence="2"/>
<dbReference type="InterPro" id="IPR017441">
    <property type="entry name" value="Protein_kinase_ATP_BS"/>
</dbReference>
<dbReference type="Pfam" id="PF00069">
    <property type="entry name" value="Pkinase"/>
    <property type="match status" value="1"/>
</dbReference>
<dbReference type="Proteomes" id="UP000192578">
    <property type="component" value="Unassembled WGS sequence"/>
</dbReference>
<comment type="catalytic activity">
    <reaction evidence="9">
        <text>L-threonyl-[protein] + ATP = O-phospho-L-threonyl-[protein] + ADP + H(+)</text>
        <dbReference type="Rhea" id="RHEA:46608"/>
        <dbReference type="Rhea" id="RHEA-COMP:11060"/>
        <dbReference type="Rhea" id="RHEA-COMP:11605"/>
        <dbReference type="ChEBI" id="CHEBI:15378"/>
        <dbReference type="ChEBI" id="CHEBI:30013"/>
        <dbReference type="ChEBI" id="CHEBI:30616"/>
        <dbReference type="ChEBI" id="CHEBI:61977"/>
        <dbReference type="ChEBI" id="CHEBI:456216"/>
        <dbReference type="EC" id="2.7.12.1"/>
    </reaction>
</comment>
<dbReference type="PANTHER" id="PTHR24058:SF28">
    <property type="entry name" value="SERINE_THREONINE-PROTEIN KINASE MINIBRAIN"/>
    <property type="match status" value="1"/>
</dbReference>
<evidence type="ECO:0000256" key="11">
    <source>
        <dbReference type="PROSITE-ProRule" id="PRU10141"/>
    </source>
</evidence>
<keyword evidence="7 11" id="KW-0067">ATP-binding</keyword>
<protein>
    <recommendedName>
        <fullName evidence="2">dual-specificity kinase</fullName>
        <ecNumber evidence="2">2.7.12.1</ecNumber>
    </recommendedName>
</protein>
<keyword evidence="5 11" id="KW-0547">Nucleotide-binding</keyword>
<evidence type="ECO:0000256" key="8">
    <source>
        <dbReference type="ARBA" id="ARBA00049003"/>
    </source>
</evidence>